<dbReference type="Gene3D" id="2.20.25.110">
    <property type="entry name" value="S-adenosyl-L-methionine-dependent methyltransferases"/>
    <property type="match status" value="1"/>
</dbReference>
<evidence type="ECO:0000259" key="2">
    <source>
        <dbReference type="Pfam" id="PF13649"/>
    </source>
</evidence>
<dbReference type="GO" id="GO:0032259">
    <property type="term" value="P:methylation"/>
    <property type="evidence" value="ECO:0007669"/>
    <property type="project" value="UniProtKB-KW"/>
</dbReference>
<keyword evidence="4" id="KW-1185">Reference proteome</keyword>
<dbReference type="Proteomes" id="UP001057532">
    <property type="component" value="Chromosome"/>
</dbReference>
<name>A0ABY5C7Q2_9LACO</name>
<dbReference type="InterPro" id="IPR029063">
    <property type="entry name" value="SAM-dependent_MTases_sf"/>
</dbReference>
<proteinExistence type="predicted"/>
<dbReference type="Gene3D" id="3.40.50.150">
    <property type="entry name" value="Vaccinia Virus protein VP39"/>
    <property type="match status" value="1"/>
</dbReference>
<organism evidence="3 4">
    <name type="scientific">Fructilactobacillus ixorae</name>
    <dbReference type="NCBI Taxonomy" id="1750535"/>
    <lineage>
        <taxon>Bacteria</taxon>
        <taxon>Bacillati</taxon>
        <taxon>Bacillota</taxon>
        <taxon>Bacilli</taxon>
        <taxon>Lactobacillales</taxon>
        <taxon>Lactobacillaceae</taxon>
        <taxon>Fructilactobacillus</taxon>
    </lineage>
</organism>
<gene>
    <name evidence="3" type="ORF">M8332_03105</name>
</gene>
<dbReference type="CDD" id="cd02440">
    <property type="entry name" value="AdoMet_MTases"/>
    <property type="match status" value="1"/>
</dbReference>
<feature type="domain" description="Methyltransferase" evidence="2">
    <location>
        <begin position="36"/>
        <end position="131"/>
    </location>
</feature>
<keyword evidence="1" id="KW-0808">Transferase</keyword>
<sequence>MIYSQFATFYDQLFDNELYPKWADYVRRWVQPPARVLDLACGTGRLLVLLAQAGYQVTGVDLSAEMLALANQHLAEAETTVPLLQLNMLDLQELGEFDVVTCFDDSLCYLQDLTEVTQVLQTVADRLPVGGQFLFDVITPYQTDVKYPGYMYNYQDDDQAFMWTTYAGRVSHAVEHDLTFFHYQPDLGAYAAYAETHRERTYPLGDYEQALHSAGFGAISVTSDFGNAPVTDTTTRWFLRGVKQ</sequence>
<dbReference type="Pfam" id="PF13649">
    <property type="entry name" value="Methyltransf_25"/>
    <property type="match status" value="1"/>
</dbReference>
<protein>
    <submittedName>
        <fullName evidence="3">Class I SAM-dependent methyltransferase</fullName>
    </submittedName>
</protein>
<keyword evidence="3" id="KW-0489">Methyltransferase</keyword>
<dbReference type="PANTHER" id="PTHR43861">
    <property type="entry name" value="TRANS-ACONITATE 2-METHYLTRANSFERASE-RELATED"/>
    <property type="match status" value="1"/>
</dbReference>
<evidence type="ECO:0000313" key="3">
    <source>
        <dbReference type="EMBL" id="USS93838.1"/>
    </source>
</evidence>
<evidence type="ECO:0000256" key="1">
    <source>
        <dbReference type="ARBA" id="ARBA00022679"/>
    </source>
</evidence>
<accession>A0ABY5C7Q2</accession>
<evidence type="ECO:0000313" key="4">
    <source>
        <dbReference type="Proteomes" id="UP001057532"/>
    </source>
</evidence>
<dbReference type="GO" id="GO:0008168">
    <property type="term" value="F:methyltransferase activity"/>
    <property type="evidence" value="ECO:0007669"/>
    <property type="project" value="UniProtKB-KW"/>
</dbReference>
<reference evidence="3" key="1">
    <citation type="submission" date="2022-05" db="EMBL/GenBank/DDBJ databases">
        <authorList>
            <person name="Oliphant S.A."/>
            <person name="Watson-Haigh N.S."/>
            <person name="Sumby K.M."/>
            <person name="Gardner J.M."/>
            <person name="Jiranek V."/>
        </authorList>
    </citation>
    <scope>NUCLEOTIDE SEQUENCE</scope>
    <source>
        <strain evidence="3">Ru20-1</strain>
    </source>
</reference>
<dbReference type="SUPFAM" id="SSF53335">
    <property type="entry name" value="S-adenosyl-L-methionine-dependent methyltransferases"/>
    <property type="match status" value="1"/>
</dbReference>
<dbReference type="RefSeq" id="WP_252780714.1">
    <property type="nucleotide sequence ID" value="NZ_CP097478.1"/>
</dbReference>
<dbReference type="InterPro" id="IPR041698">
    <property type="entry name" value="Methyltransf_25"/>
</dbReference>
<dbReference type="EMBL" id="CP097478">
    <property type="protein sequence ID" value="USS93838.1"/>
    <property type="molecule type" value="Genomic_DNA"/>
</dbReference>